<gene>
    <name evidence="6" type="ORF">SAMN02745752_02838</name>
</gene>
<organism evidence="6 7">
    <name type="scientific">Marinospirillum alkaliphilum DSM 21637</name>
    <dbReference type="NCBI Taxonomy" id="1122209"/>
    <lineage>
        <taxon>Bacteria</taxon>
        <taxon>Pseudomonadati</taxon>
        <taxon>Pseudomonadota</taxon>
        <taxon>Gammaproteobacteria</taxon>
        <taxon>Oceanospirillales</taxon>
        <taxon>Oceanospirillaceae</taxon>
        <taxon>Marinospirillum</taxon>
    </lineage>
</organism>
<dbReference type="GO" id="GO:0052621">
    <property type="term" value="F:diguanylate cyclase activity"/>
    <property type="evidence" value="ECO:0007669"/>
    <property type="project" value="UniProtKB-EC"/>
</dbReference>
<evidence type="ECO:0000256" key="1">
    <source>
        <dbReference type="ARBA" id="ARBA00001946"/>
    </source>
</evidence>
<sequence>MMDRKAPLESLRLLWQHSPDSMFIIQVRDERFYLADYNPEQERAFPPGFDLSKPLDELLPDNLYRDIHRRYTQCITTREPLNYEEPGFGDDYWHTLLVPLVEDDGSVHFLAGVARNIKDLKQAELRIQESREQAEQLSLQYQQLNASLEERIQERTQSLQVYAQLERQRSLQLNQLNQFHQQAEELLKQMNACNSLEQALDFIEYKLPQMFRPHQVRLECRTRRSAANKPETWCWPLQVEDLHQGQQTPAYLHLEPDAPLQDEQQLEALAAFFMNTSERLSMSLSTIKLRQDLKRLSYEDGLTGLKNRRFMDDALSREITLAKRQKTPLSVLVCDIDHFKRFNDQYGHDTGDFVLRSLATALLEHFRETDLPCRYGGEEFVIIMPGATETTALKRAEELVRKLAGRNMVYQGASIGQVTISIGVASWPGKALTPEGLLKAADRALYQAKQNGRNRAVLAQNQNA</sequence>
<dbReference type="InterPro" id="IPR000160">
    <property type="entry name" value="GGDEF_dom"/>
</dbReference>
<dbReference type="SUPFAM" id="SSF55073">
    <property type="entry name" value="Nucleotide cyclase"/>
    <property type="match status" value="1"/>
</dbReference>
<dbReference type="GO" id="GO:0005886">
    <property type="term" value="C:plasma membrane"/>
    <property type="evidence" value="ECO:0007669"/>
    <property type="project" value="TreeGrafter"/>
</dbReference>
<dbReference type="AlphaFoldDB" id="A0A1K1ZTN6"/>
<dbReference type="EC" id="2.7.7.65" evidence="2"/>
<keyword evidence="7" id="KW-1185">Reference proteome</keyword>
<dbReference type="PANTHER" id="PTHR45138:SF9">
    <property type="entry name" value="DIGUANYLATE CYCLASE DGCM-RELATED"/>
    <property type="match status" value="1"/>
</dbReference>
<dbReference type="RefSeq" id="WP_177247103.1">
    <property type="nucleotide sequence ID" value="NZ_FPJW01000013.1"/>
</dbReference>
<dbReference type="Pfam" id="PF08448">
    <property type="entry name" value="PAS_4"/>
    <property type="match status" value="1"/>
</dbReference>
<dbReference type="Gene3D" id="3.30.450.20">
    <property type="entry name" value="PAS domain"/>
    <property type="match status" value="1"/>
</dbReference>
<name>A0A1K1ZTN6_9GAMM</name>
<dbReference type="NCBIfam" id="TIGR00254">
    <property type="entry name" value="GGDEF"/>
    <property type="match status" value="1"/>
</dbReference>
<dbReference type="InterPro" id="IPR043128">
    <property type="entry name" value="Rev_trsase/Diguanyl_cyclase"/>
</dbReference>
<evidence type="ECO:0000256" key="4">
    <source>
        <dbReference type="SAM" id="Coils"/>
    </source>
</evidence>
<dbReference type="PANTHER" id="PTHR45138">
    <property type="entry name" value="REGULATORY COMPONENTS OF SENSORY TRANSDUCTION SYSTEM"/>
    <property type="match status" value="1"/>
</dbReference>
<dbReference type="InterPro" id="IPR013656">
    <property type="entry name" value="PAS_4"/>
</dbReference>
<dbReference type="Gene3D" id="3.30.70.270">
    <property type="match status" value="1"/>
</dbReference>
<dbReference type="InterPro" id="IPR050469">
    <property type="entry name" value="Diguanylate_Cyclase"/>
</dbReference>
<comment type="cofactor">
    <cofactor evidence="1">
        <name>Mg(2+)</name>
        <dbReference type="ChEBI" id="CHEBI:18420"/>
    </cofactor>
</comment>
<dbReference type="STRING" id="1122209.SAMN02745752_02838"/>
<dbReference type="SMART" id="SM00267">
    <property type="entry name" value="GGDEF"/>
    <property type="match status" value="1"/>
</dbReference>
<dbReference type="CDD" id="cd01949">
    <property type="entry name" value="GGDEF"/>
    <property type="match status" value="1"/>
</dbReference>
<keyword evidence="4" id="KW-0175">Coiled coil</keyword>
<dbReference type="PROSITE" id="PS50887">
    <property type="entry name" value="GGDEF"/>
    <property type="match status" value="1"/>
</dbReference>
<dbReference type="Pfam" id="PF00990">
    <property type="entry name" value="GGDEF"/>
    <property type="match status" value="1"/>
</dbReference>
<accession>A0A1K1ZTN6</accession>
<evidence type="ECO:0000256" key="2">
    <source>
        <dbReference type="ARBA" id="ARBA00012528"/>
    </source>
</evidence>
<dbReference type="Proteomes" id="UP000182350">
    <property type="component" value="Unassembled WGS sequence"/>
</dbReference>
<comment type="catalytic activity">
    <reaction evidence="3">
        <text>2 GTP = 3',3'-c-di-GMP + 2 diphosphate</text>
        <dbReference type="Rhea" id="RHEA:24898"/>
        <dbReference type="ChEBI" id="CHEBI:33019"/>
        <dbReference type="ChEBI" id="CHEBI:37565"/>
        <dbReference type="ChEBI" id="CHEBI:58805"/>
        <dbReference type="EC" id="2.7.7.65"/>
    </reaction>
</comment>
<dbReference type="FunFam" id="3.30.70.270:FF:000001">
    <property type="entry name" value="Diguanylate cyclase domain protein"/>
    <property type="match status" value="1"/>
</dbReference>
<dbReference type="InterPro" id="IPR029787">
    <property type="entry name" value="Nucleotide_cyclase"/>
</dbReference>
<feature type="domain" description="GGDEF" evidence="5">
    <location>
        <begin position="327"/>
        <end position="461"/>
    </location>
</feature>
<evidence type="ECO:0000313" key="6">
    <source>
        <dbReference type="EMBL" id="SFX77424.1"/>
    </source>
</evidence>
<proteinExistence type="predicted"/>
<reference evidence="6 7" key="1">
    <citation type="submission" date="2016-11" db="EMBL/GenBank/DDBJ databases">
        <authorList>
            <person name="Jaros S."/>
            <person name="Januszkiewicz K."/>
            <person name="Wedrychowicz H."/>
        </authorList>
    </citation>
    <scope>NUCLEOTIDE SEQUENCE [LARGE SCALE GENOMIC DNA]</scope>
    <source>
        <strain evidence="6 7">DSM 21637</strain>
    </source>
</reference>
<dbReference type="EMBL" id="FPJW01000013">
    <property type="protein sequence ID" value="SFX77424.1"/>
    <property type="molecule type" value="Genomic_DNA"/>
</dbReference>
<dbReference type="GO" id="GO:0043709">
    <property type="term" value="P:cell adhesion involved in single-species biofilm formation"/>
    <property type="evidence" value="ECO:0007669"/>
    <property type="project" value="TreeGrafter"/>
</dbReference>
<protein>
    <recommendedName>
        <fullName evidence="2">diguanylate cyclase</fullName>
        <ecNumber evidence="2">2.7.7.65</ecNumber>
    </recommendedName>
</protein>
<evidence type="ECO:0000256" key="3">
    <source>
        <dbReference type="ARBA" id="ARBA00034247"/>
    </source>
</evidence>
<dbReference type="GO" id="GO:1902201">
    <property type="term" value="P:negative regulation of bacterial-type flagellum-dependent cell motility"/>
    <property type="evidence" value="ECO:0007669"/>
    <property type="project" value="TreeGrafter"/>
</dbReference>
<feature type="coiled-coil region" evidence="4">
    <location>
        <begin position="113"/>
        <end position="182"/>
    </location>
</feature>
<evidence type="ECO:0000259" key="5">
    <source>
        <dbReference type="PROSITE" id="PS50887"/>
    </source>
</evidence>
<evidence type="ECO:0000313" key="7">
    <source>
        <dbReference type="Proteomes" id="UP000182350"/>
    </source>
</evidence>